<feature type="domain" description="Glycosyltransferase subfamily 4-like N-terminal" evidence="1">
    <location>
        <begin position="29"/>
        <end position="189"/>
    </location>
</feature>
<evidence type="ECO:0000313" key="2">
    <source>
        <dbReference type="EMBL" id="SPJ25225.1"/>
    </source>
</evidence>
<dbReference type="AlphaFoldDB" id="A0A2R8BYH1"/>
<dbReference type="Proteomes" id="UP000244912">
    <property type="component" value="Unassembled WGS sequence"/>
</dbReference>
<proteinExistence type="predicted"/>
<name>A0A2R8BYH1_9RHOB</name>
<evidence type="ECO:0000259" key="1">
    <source>
        <dbReference type="Pfam" id="PF13439"/>
    </source>
</evidence>
<keyword evidence="3" id="KW-1185">Reference proteome</keyword>
<dbReference type="EMBL" id="ONZF01000007">
    <property type="protein sequence ID" value="SPJ25225.1"/>
    <property type="molecule type" value="Genomic_DNA"/>
</dbReference>
<evidence type="ECO:0000313" key="3">
    <source>
        <dbReference type="Proteomes" id="UP000244912"/>
    </source>
</evidence>
<dbReference type="GO" id="GO:0016757">
    <property type="term" value="F:glycosyltransferase activity"/>
    <property type="evidence" value="ECO:0007669"/>
    <property type="project" value="UniProtKB-KW"/>
</dbReference>
<dbReference type="SUPFAM" id="SSF53756">
    <property type="entry name" value="UDP-Glycosyltransferase/glycogen phosphorylase"/>
    <property type="match status" value="1"/>
</dbReference>
<dbReference type="InterPro" id="IPR028098">
    <property type="entry name" value="Glyco_trans_4-like_N"/>
</dbReference>
<reference evidence="2 3" key="1">
    <citation type="submission" date="2018-03" db="EMBL/GenBank/DDBJ databases">
        <authorList>
            <person name="Keele B.F."/>
        </authorList>
    </citation>
    <scope>NUCLEOTIDE SEQUENCE [LARGE SCALE GENOMIC DNA]</scope>
    <source>
        <strain evidence="2 3">CECT 8504</strain>
    </source>
</reference>
<keyword evidence="2" id="KW-0328">Glycosyltransferase</keyword>
<gene>
    <name evidence="2" type="primary">epsF</name>
    <name evidence="2" type="ORF">PAA8504_03075</name>
</gene>
<protein>
    <submittedName>
        <fullName evidence="2">Glycosyltransferase EpsF</fullName>
        <ecNumber evidence="2">2.4.-.-</ecNumber>
    </submittedName>
</protein>
<dbReference type="Gene3D" id="3.40.50.2000">
    <property type="entry name" value="Glycogen Phosphorylase B"/>
    <property type="match status" value="2"/>
</dbReference>
<dbReference type="Pfam" id="PF13439">
    <property type="entry name" value="Glyco_transf_4"/>
    <property type="match status" value="1"/>
</dbReference>
<dbReference type="PANTHER" id="PTHR12526">
    <property type="entry name" value="GLYCOSYLTRANSFERASE"/>
    <property type="match status" value="1"/>
</dbReference>
<organism evidence="2 3">
    <name type="scientific">Palleronia abyssalis</name>
    <dbReference type="NCBI Taxonomy" id="1501240"/>
    <lineage>
        <taxon>Bacteria</taxon>
        <taxon>Pseudomonadati</taxon>
        <taxon>Pseudomonadota</taxon>
        <taxon>Alphaproteobacteria</taxon>
        <taxon>Rhodobacterales</taxon>
        <taxon>Roseobacteraceae</taxon>
        <taxon>Palleronia</taxon>
    </lineage>
</organism>
<dbReference type="EC" id="2.4.-.-" evidence="2"/>
<dbReference type="Pfam" id="PF13692">
    <property type="entry name" value="Glyco_trans_1_4"/>
    <property type="match status" value="1"/>
</dbReference>
<sequence>MVALGSRCVAGLFGGTAMQIVHVITSLNIGGAQIMLRRFLQADTQGGRRHRVVSLMPSGRIRRELEDAGVEVIDLRMNGQKGLPRALLQLRYLLRVDAPDVVHGWMYHGCLVAALTCPRRVPMVFGIHHSLQDPLTESRGTRVILRALAALSGHSAAVAYCGRSIAEQHEAAGFAESRRVVIPNGIDCEHFRPDPQARARLLTLCDIPAGRIVIGNVSRNHPMKDVGLLVRALKRALEDGVDAHLVVMGEGQEYGPAAKARDTLGLADRVTVLPVRADVERLVPGFDIFALSSAWGEAFSLAMAEAMAAGVPCISTSVGDALWLVGDRDRLVPPGDDRAMATALSRLARMTSEARTALGATDRERILKNFSLSSYVAAHARLYERVCATPRSTPKAARGPSLAER</sequence>
<keyword evidence="2" id="KW-0808">Transferase</keyword>
<accession>A0A2R8BYH1</accession>